<dbReference type="GO" id="GO:0019367">
    <property type="term" value="P:fatty acid elongation, saturated fatty acid"/>
    <property type="evidence" value="ECO:0007669"/>
    <property type="project" value="TreeGrafter"/>
</dbReference>
<keyword evidence="2 10" id="KW-0444">Lipid biosynthesis</keyword>
<reference evidence="11 12" key="1">
    <citation type="submission" date="2024-04" db="EMBL/GenBank/DDBJ databases">
        <authorList>
            <consortium name="Genoscope - CEA"/>
            <person name="William W."/>
        </authorList>
    </citation>
    <scope>NUCLEOTIDE SEQUENCE [LARGE SCALE GENOMIC DNA]</scope>
</reference>
<proteinExistence type="inferred from homology"/>
<dbReference type="InterPro" id="IPR030457">
    <property type="entry name" value="ELO_CS"/>
</dbReference>
<comment type="catalytic activity">
    <reaction evidence="10">
        <text>a very-long-chain acyl-CoA + malonyl-CoA + H(+) = a very-long-chain 3-oxoacyl-CoA + CO2 + CoA</text>
        <dbReference type="Rhea" id="RHEA:32727"/>
        <dbReference type="ChEBI" id="CHEBI:15378"/>
        <dbReference type="ChEBI" id="CHEBI:16526"/>
        <dbReference type="ChEBI" id="CHEBI:57287"/>
        <dbReference type="ChEBI" id="CHEBI:57384"/>
        <dbReference type="ChEBI" id="CHEBI:90725"/>
        <dbReference type="ChEBI" id="CHEBI:90736"/>
        <dbReference type="EC" id="2.3.1.199"/>
    </reaction>
</comment>
<feature type="transmembrane region" description="Helical" evidence="10">
    <location>
        <begin position="145"/>
        <end position="162"/>
    </location>
</feature>
<dbReference type="PANTHER" id="PTHR11157">
    <property type="entry name" value="FATTY ACID ACYL TRANSFERASE-RELATED"/>
    <property type="match status" value="1"/>
</dbReference>
<dbReference type="GO" id="GO:0009922">
    <property type="term" value="F:fatty acid elongase activity"/>
    <property type="evidence" value="ECO:0007669"/>
    <property type="project" value="UniProtKB-EC"/>
</dbReference>
<feature type="transmembrane region" description="Helical" evidence="10">
    <location>
        <begin position="174"/>
        <end position="196"/>
    </location>
</feature>
<comment type="subcellular location">
    <subcellularLocation>
        <location evidence="1">Membrane</location>
        <topology evidence="1">Multi-pass membrane protein</topology>
    </subcellularLocation>
</comment>
<evidence type="ECO:0000313" key="11">
    <source>
        <dbReference type="EMBL" id="CAL1531110.1"/>
    </source>
</evidence>
<dbReference type="GO" id="GO:0042761">
    <property type="term" value="P:very long-chain fatty acid biosynthetic process"/>
    <property type="evidence" value="ECO:0007669"/>
    <property type="project" value="TreeGrafter"/>
</dbReference>
<keyword evidence="5 10" id="KW-0276">Fatty acid metabolism</keyword>
<comment type="similarity">
    <text evidence="10">Belongs to the ELO family.</text>
</comment>
<evidence type="ECO:0000256" key="3">
    <source>
        <dbReference type="ARBA" id="ARBA00022679"/>
    </source>
</evidence>
<name>A0AAV2HBG0_LYMST</name>
<dbReference type="Proteomes" id="UP001497497">
    <property type="component" value="Unassembled WGS sequence"/>
</dbReference>
<dbReference type="EMBL" id="CAXITT010000081">
    <property type="protein sequence ID" value="CAL1531110.1"/>
    <property type="molecule type" value="Genomic_DNA"/>
</dbReference>
<dbReference type="AlphaFoldDB" id="A0AAV2HBG0"/>
<keyword evidence="9 10" id="KW-0275">Fatty acid biosynthesis</keyword>
<feature type="transmembrane region" description="Helical" evidence="10">
    <location>
        <begin position="66"/>
        <end position="86"/>
    </location>
</feature>
<keyword evidence="12" id="KW-1185">Reference proteome</keyword>
<keyword evidence="3 10" id="KW-0808">Transferase</keyword>
<evidence type="ECO:0000256" key="2">
    <source>
        <dbReference type="ARBA" id="ARBA00022516"/>
    </source>
</evidence>
<evidence type="ECO:0000256" key="8">
    <source>
        <dbReference type="ARBA" id="ARBA00023136"/>
    </source>
</evidence>
<evidence type="ECO:0000256" key="9">
    <source>
        <dbReference type="ARBA" id="ARBA00023160"/>
    </source>
</evidence>
<sequence>MATFNSTRLVDVISQTYALAMSKDDKRVRDWPLIQSPLPAVATVLGYVVLVVIGPRLMSGRDPVQLGHVLSVYNLTLVALSAYMAYEFCMSAYLAGYSLGCQMVDFSTNPLALRMARVCWLYYISKYTETADTIFFILRKKTNQLTFLHVYHHSTMIFIWWINAKYVPGGLVFFHATLNCFVHVIMYSYYGLAALGPSLQPYLWWKKYVTKVQLIQFFATFIHTLYVCTRCDFPLGLSIAALLYDVTLILLFINYYHQEYVTRKRSHLKVEGYPPLINGTQNGDKKLFIKETQNGDKKSHIE</sequence>
<dbReference type="PROSITE" id="PS01188">
    <property type="entry name" value="ELO"/>
    <property type="match status" value="1"/>
</dbReference>
<keyword evidence="7 10" id="KW-0443">Lipid metabolism</keyword>
<dbReference type="GO" id="GO:0030148">
    <property type="term" value="P:sphingolipid biosynthetic process"/>
    <property type="evidence" value="ECO:0007669"/>
    <property type="project" value="TreeGrafter"/>
</dbReference>
<evidence type="ECO:0000256" key="6">
    <source>
        <dbReference type="ARBA" id="ARBA00022989"/>
    </source>
</evidence>
<gene>
    <name evidence="11" type="ORF">GSLYS_00005218001</name>
</gene>
<dbReference type="GO" id="GO:0005789">
    <property type="term" value="C:endoplasmic reticulum membrane"/>
    <property type="evidence" value="ECO:0007669"/>
    <property type="project" value="TreeGrafter"/>
</dbReference>
<feature type="transmembrane region" description="Helical" evidence="10">
    <location>
        <begin position="233"/>
        <end position="256"/>
    </location>
</feature>
<feature type="transmembrane region" description="Helical" evidence="10">
    <location>
        <begin position="33"/>
        <end position="54"/>
    </location>
</feature>
<dbReference type="EC" id="2.3.1.199" evidence="10"/>
<dbReference type="InterPro" id="IPR002076">
    <property type="entry name" value="ELO_fam"/>
</dbReference>
<evidence type="ECO:0000256" key="1">
    <source>
        <dbReference type="ARBA" id="ARBA00004141"/>
    </source>
</evidence>
<dbReference type="GO" id="GO:0034626">
    <property type="term" value="P:fatty acid elongation, polyunsaturated fatty acid"/>
    <property type="evidence" value="ECO:0007669"/>
    <property type="project" value="TreeGrafter"/>
</dbReference>
<organism evidence="11 12">
    <name type="scientific">Lymnaea stagnalis</name>
    <name type="common">Great pond snail</name>
    <name type="synonym">Helix stagnalis</name>
    <dbReference type="NCBI Taxonomy" id="6523"/>
    <lineage>
        <taxon>Eukaryota</taxon>
        <taxon>Metazoa</taxon>
        <taxon>Spiralia</taxon>
        <taxon>Lophotrochozoa</taxon>
        <taxon>Mollusca</taxon>
        <taxon>Gastropoda</taxon>
        <taxon>Heterobranchia</taxon>
        <taxon>Euthyneura</taxon>
        <taxon>Panpulmonata</taxon>
        <taxon>Hygrophila</taxon>
        <taxon>Lymnaeoidea</taxon>
        <taxon>Lymnaeidae</taxon>
        <taxon>Lymnaea</taxon>
    </lineage>
</organism>
<accession>A0AAV2HBG0</accession>
<protein>
    <recommendedName>
        <fullName evidence="10">Elongation of very long chain fatty acids protein</fullName>
        <ecNumber evidence="10">2.3.1.199</ecNumber>
    </recommendedName>
    <alternativeName>
        <fullName evidence="10">Very-long-chain 3-oxoacyl-CoA synthase</fullName>
    </alternativeName>
</protein>
<keyword evidence="6 10" id="KW-1133">Transmembrane helix</keyword>
<evidence type="ECO:0000256" key="4">
    <source>
        <dbReference type="ARBA" id="ARBA00022692"/>
    </source>
</evidence>
<comment type="caution">
    <text evidence="11">The sequence shown here is derived from an EMBL/GenBank/DDBJ whole genome shotgun (WGS) entry which is preliminary data.</text>
</comment>
<keyword evidence="8 10" id="KW-0472">Membrane</keyword>
<dbReference type="Pfam" id="PF01151">
    <property type="entry name" value="ELO"/>
    <property type="match status" value="1"/>
</dbReference>
<dbReference type="PANTHER" id="PTHR11157:SF126">
    <property type="entry name" value="ELONGATION OF VERY LONG CHAIN FATTY ACIDS PROTEIN"/>
    <property type="match status" value="1"/>
</dbReference>
<keyword evidence="4 10" id="KW-0812">Transmembrane</keyword>
<evidence type="ECO:0000256" key="5">
    <source>
        <dbReference type="ARBA" id="ARBA00022832"/>
    </source>
</evidence>
<evidence type="ECO:0000313" key="12">
    <source>
        <dbReference type="Proteomes" id="UP001497497"/>
    </source>
</evidence>
<evidence type="ECO:0000256" key="10">
    <source>
        <dbReference type="RuleBase" id="RU361115"/>
    </source>
</evidence>
<dbReference type="GO" id="GO:0034625">
    <property type="term" value="P:fatty acid elongation, monounsaturated fatty acid"/>
    <property type="evidence" value="ECO:0007669"/>
    <property type="project" value="TreeGrafter"/>
</dbReference>
<evidence type="ECO:0000256" key="7">
    <source>
        <dbReference type="ARBA" id="ARBA00023098"/>
    </source>
</evidence>